<evidence type="ECO:0000313" key="3">
    <source>
        <dbReference type="Proteomes" id="UP000235965"/>
    </source>
</evidence>
<organism evidence="2 3">
    <name type="scientific">Cryptotermes secundus</name>
    <dbReference type="NCBI Taxonomy" id="105785"/>
    <lineage>
        <taxon>Eukaryota</taxon>
        <taxon>Metazoa</taxon>
        <taxon>Ecdysozoa</taxon>
        <taxon>Arthropoda</taxon>
        <taxon>Hexapoda</taxon>
        <taxon>Insecta</taxon>
        <taxon>Pterygota</taxon>
        <taxon>Neoptera</taxon>
        <taxon>Polyneoptera</taxon>
        <taxon>Dictyoptera</taxon>
        <taxon>Blattodea</taxon>
        <taxon>Blattoidea</taxon>
        <taxon>Termitoidae</taxon>
        <taxon>Kalotermitidae</taxon>
        <taxon>Cryptotermitinae</taxon>
        <taxon>Cryptotermes</taxon>
    </lineage>
</organism>
<feature type="compositionally biased region" description="Basic and acidic residues" evidence="1">
    <location>
        <begin position="39"/>
        <end position="50"/>
    </location>
</feature>
<dbReference type="InParanoid" id="A0A2J7Q804"/>
<evidence type="ECO:0000313" key="2">
    <source>
        <dbReference type="EMBL" id="PNF24709.1"/>
    </source>
</evidence>
<keyword evidence="3" id="KW-1185">Reference proteome</keyword>
<dbReference type="OrthoDB" id="7701518at2759"/>
<gene>
    <name evidence="2" type="ORF">B7P43_G17248</name>
</gene>
<dbReference type="EMBL" id="NEVH01016990">
    <property type="protein sequence ID" value="PNF24709.1"/>
    <property type="molecule type" value="Genomic_DNA"/>
</dbReference>
<protein>
    <submittedName>
        <fullName evidence="2">Uncharacterized protein</fullName>
    </submittedName>
</protein>
<accession>A0A2J7Q804</accession>
<comment type="caution">
    <text evidence="2">The sequence shown here is derived from an EMBL/GenBank/DDBJ whole genome shotgun (WGS) entry which is preliminary data.</text>
</comment>
<proteinExistence type="predicted"/>
<dbReference type="Proteomes" id="UP000235965">
    <property type="component" value="Unassembled WGS sequence"/>
</dbReference>
<reference evidence="2 3" key="1">
    <citation type="submission" date="2017-12" db="EMBL/GenBank/DDBJ databases">
        <title>Hemimetabolous genomes reveal molecular basis of termite eusociality.</title>
        <authorList>
            <person name="Harrison M.C."/>
            <person name="Jongepier E."/>
            <person name="Robertson H.M."/>
            <person name="Arning N."/>
            <person name="Bitard-Feildel T."/>
            <person name="Chao H."/>
            <person name="Childers C.P."/>
            <person name="Dinh H."/>
            <person name="Doddapaneni H."/>
            <person name="Dugan S."/>
            <person name="Gowin J."/>
            <person name="Greiner C."/>
            <person name="Han Y."/>
            <person name="Hu H."/>
            <person name="Hughes D.S.T."/>
            <person name="Huylmans A.-K."/>
            <person name="Kemena C."/>
            <person name="Kremer L.P.M."/>
            <person name="Lee S.L."/>
            <person name="Lopez-Ezquerra A."/>
            <person name="Mallet L."/>
            <person name="Monroy-Kuhn J.M."/>
            <person name="Moser A."/>
            <person name="Murali S.C."/>
            <person name="Muzny D.M."/>
            <person name="Otani S."/>
            <person name="Piulachs M.-D."/>
            <person name="Poelchau M."/>
            <person name="Qu J."/>
            <person name="Schaub F."/>
            <person name="Wada-Katsumata A."/>
            <person name="Worley K.C."/>
            <person name="Xie Q."/>
            <person name="Ylla G."/>
            <person name="Poulsen M."/>
            <person name="Gibbs R.A."/>
            <person name="Schal C."/>
            <person name="Richards S."/>
            <person name="Belles X."/>
            <person name="Korb J."/>
            <person name="Bornberg-Bauer E."/>
        </authorList>
    </citation>
    <scope>NUCLEOTIDE SEQUENCE [LARGE SCALE GENOMIC DNA]</scope>
    <source>
        <tissue evidence="2">Whole body</tissue>
    </source>
</reference>
<feature type="region of interest" description="Disordered" evidence="1">
    <location>
        <begin position="1"/>
        <end position="75"/>
    </location>
</feature>
<name>A0A2J7Q804_9NEOP</name>
<feature type="compositionally biased region" description="Polar residues" evidence="1">
    <location>
        <begin position="59"/>
        <end position="75"/>
    </location>
</feature>
<evidence type="ECO:0000256" key="1">
    <source>
        <dbReference type="SAM" id="MobiDB-lite"/>
    </source>
</evidence>
<dbReference type="AlphaFoldDB" id="A0A2J7Q804"/>
<sequence length="155" mass="17843">MDDATPEPCTPRPTPQIFETKKTNRGHKQQQQHPQNTHGSKETIEGKNFTDLESPLSAGATQKYNANNAKRQSNNHKAIDILCDNLKEQDKQPTSINTFPHFIKACRRQKDPKVIAKEHTINTTGLVRTPEENLFQTKDYNLRRRMKRIIESLKP</sequence>